<evidence type="ECO:0000313" key="8">
    <source>
        <dbReference type="Proteomes" id="UP000559027"/>
    </source>
</evidence>
<dbReference type="SUPFAM" id="SSF52091">
    <property type="entry name" value="SpoIIaa-like"/>
    <property type="match status" value="1"/>
</dbReference>
<dbReference type="Pfam" id="PF01740">
    <property type="entry name" value="STAS"/>
    <property type="match status" value="1"/>
</dbReference>
<feature type="transmembrane region" description="Helical" evidence="5">
    <location>
        <begin position="449"/>
        <end position="466"/>
    </location>
</feature>
<feature type="transmembrane region" description="Helical" evidence="5">
    <location>
        <begin position="189"/>
        <end position="211"/>
    </location>
</feature>
<evidence type="ECO:0000256" key="3">
    <source>
        <dbReference type="ARBA" id="ARBA00022989"/>
    </source>
</evidence>
<dbReference type="GO" id="GO:0016020">
    <property type="term" value="C:membrane"/>
    <property type="evidence" value="ECO:0007669"/>
    <property type="project" value="UniProtKB-SubCell"/>
</dbReference>
<dbReference type="Pfam" id="PF00916">
    <property type="entry name" value="Sulfate_transp"/>
    <property type="match status" value="1"/>
</dbReference>
<comment type="subcellular location">
    <subcellularLocation>
        <location evidence="1">Membrane</location>
        <topology evidence="1">Multi-pass membrane protein</topology>
    </subcellularLocation>
</comment>
<proteinExistence type="predicted"/>
<dbReference type="InterPro" id="IPR011547">
    <property type="entry name" value="SLC26A/SulP_dom"/>
</dbReference>
<dbReference type="EMBL" id="JAACJO010000011">
    <property type="protein sequence ID" value="KAF5352787.1"/>
    <property type="molecule type" value="Genomic_DNA"/>
</dbReference>
<dbReference type="PANTHER" id="PTHR43310:SF4">
    <property type="entry name" value="AFR304WP"/>
    <property type="match status" value="1"/>
</dbReference>
<keyword evidence="2 5" id="KW-0812">Transmembrane</keyword>
<feature type="transmembrane region" description="Helical" evidence="5">
    <location>
        <begin position="155"/>
        <end position="177"/>
    </location>
</feature>
<dbReference type="PROSITE" id="PS50801">
    <property type="entry name" value="STAS"/>
    <property type="match status" value="1"/>
</dbReference>
<feature type="transmembrane region" description="Helical" evidence="5">
    <location>
        <begin position="123"/>
        <end position="143"/>
    </location>
</feature>
<evidence type="ECO:0000259" key="6">
    <source>
        <dbReference type="PROSITE" id="PS50801"/>
    </source>
</evidence>
<gene>
    <name evidence="7" type="ORF">D9756_006201</name>
</gene>
<dbReference type="InterPro" id="IPR052706">
    <property type="entry name" value="Membrane-Transporter-like"/>
</dbReference>
<dbReference type="InterPro" id="IPR036513">
    <property type="entry name" value="STAS_dom_sf"/>
</dbReference>
<dbReference type="OrthoDB" id="409725at2759"/>
<dbReference type="PANTHER" id="PTHR43310">
    <property type="entry name" value="SULFATE TRANSPORTER YBAR-RELATED"/>
    <property type="match status" value="1"/>
</dbReference>
<name>A0A8H5D344_9AGAR</name>
<protein>
    <recommendedName>
        <fullName evidence="6">STAS domain-containing protein</fullName>
    </recommendedName>
</protein>
<feature type="domain" description="STAS" evidence="6">
    <location>
        <begin position="536"/>
        <end position="644"/>
    </location>
</feature>
<dbReference type="Proteomes" id="UP000559027">
    <property type="component" value="Unassembled WGS sequence"/>
</dbReference>
<evidence type="ECO:0000256" key="4">
    <source>
        <dbReference type="ARBA" id="ARBA00023136"/>
    </source>
</evidence>
<reference evidence="7 8" key="1">
    <citation type="journal article" date="2020" name="ISME J.">
        <title>Uncovering the hidden diversity of litter-decomposition mechanisms in mushroom-forming fungi.</title>
        <authorList>
            <person name="Floudas D."/>
            <person name="Bentzer J."/>
            <person name="Ahren D."/>
            <person name="Johansson T."/>
            <person name="Persson P."/>
            <person name="Tunlid A."/>
        </authorList>
    </citation>
    <scope>NUCLEOTIDE SEQUENCE [LARGE SCALE GENOMIC DNA]</scope>
    <source>
        <strain evidence="7 8">CBS 146.42</strain>
    </source>
</reference>
<evidence type="ECO:0000313" key="7">
    <source>
        <dbReference type="EMBL" id="KAF5352787.1"/>
    </source>
</evidence>
<keyword evidence="4 5" id="KW-0472">Membrane</keyword>
<dbReference type="InterPro" id="IPR002645">
    <property type="entry name" value="STAS_dom"/>
</dbReference>
<dbReference type="Gene3D" id="3.30.750.24">
    <property type="entry name" value="STAS domain"/>
    <property type="match status" value="1"/>
</dbReference>
<sequence>MNVLRTHSSRLVKNAPGRLYRAVPAVVLGTMFNVLDAVSTGLLLFPAEEGSGPTQFKDLQIQGLSMYIMSTILSQVAMTLGGSRFPGALGAMLIEILPFLRGVGSDIRTALGADNPALVPTVMVAYALTSFLTGFIFVLLGVLRLGGVVAYFPQTVLTGAIGAIGLSLFILGLGLPIPESSPSLTLSNAGYLFSKAHIPILAASFLPPFILSVTKRSKAVDKWTRGAVHSAYYVPAYLLAIPLIFWIVAGAQRIPLEVLIKNGWLFRVQTLPDQRGIGTQWIYWREFDFSNVEWWALRHAITNIVLLVVIGVLNLPIYVPALGFTLDVPYNMNHELLGQGIANVLAGVAGTVPNILQYSYSVFITRANGGRFECALVTLLTFVLFLTASLLLPYVPTVLASALVLFLGIELMLEAVWESAQSLILLEWCIVIGTLMSCTFIGFAEGFGVGIGAAAVVYLVFGVVDSRARAMRWEEWNETQQFIHRSDDSPTPKLISPLNHTPLISATDLESAGSSRSLIQAPANSDELIEKVNARVVVLTGYVFFASIPSLEAQLLDKKRHTKFVIVDLATVYRLETSAAQTFDRAVRDLSPRNSRLVLCGVRKGSGVHADFERAGVNVQFSESETNEKGIISFETRFEAVEWCQSQDTEKEVATEKSGGVELDLSHLYTQFCDSFGFSPSVLHGASPGSDVAVSEKQPEIPEWDELRLAGAKLVHYPPGHTLFTTDTSDERFVFILEGQGRIYLQTEVSHRPALYDLMLKLPKETYVYARNKVVGIWKHRGMKKLLKSGDLVSNARLGDLEVYVVAQTRCSVIEVQSSRATKTLVEWARSLNRS</sequence>
<feature type="transmembrane region" description="Helical" evidence="5">
    <location>
        <begin position="304"/>
        <end position="326"/>
    </location>
</feature>
<feature type="transmembrane region" description="Helical" evidence="5">
    <location>
        <begin position="374"/>
        <end position="392"/>
    </location>
</feature>
<feature type="transmembrane region" description="Helical" evidence="5">
    <location>
        <begin position="21"/>
        <end position="47"/>
    </location>
</feature>
<evidence type="ECO:0000256" key="1">
    <source>
        <dbReference type="ARBA" id="ARBA00004141"/>
    </source>
</evidence>
<keyword evidence="8" id="KW-1185">Reference proteome</keyword>
<dbReference type="CDD" id="cd07042">
    <property type="entry name" value="STAS_SulP_like_sulfate_transporter"/>
    <property type="match status" value="1"/>
</dbReference>
<evidence type="ECO:0000256" key="2">
    <source>
        <dbReference type="ARBA" id="ARBA00022692"/>
    </source>
</evidence>
<dbReference type="AlphaFoldDB" id="A0A8H5D344"/>
<feature type="transmembrane region" description="Helical" evidence="5">
    <location>
        <begin position="231"/>
        <end position="249"/>
    </location>
</feature>
<organism evidence="7 8">
    <name type="scientific">Leucocoprinus leucothites</name>
    <dbReference type="NCBI Taxonomy" id="201217"/>
    <lineage>
        <taxon>Eukaryota</taxon>
        <taxon>Fungi</taxon>
        <taxon>Dikarya</taxon>
        <taxon>Basidiomycota</taxon>
        <taxon>Agaricomycotina</taxon>
        <taxon>Agaricomycetes</taxon>
        <taxon>Agaricomycetidae</taxon>
        <taxon>Agaricales</taxon>
        <taxon>Agaricineae</taxon>
        <taxon>Agaricaceae</taxon>
        <taxon>Leucocoprinus</taxon>
    </lineage>
</organism>
<feature type="transmembrane region" description="Helical" evidence="5">
    <location>
        <begin position="59"/>
        <end position="78"/>
    </location>
</feature>
<evidence type="ECO:0000256" key="5">
    <source>
        <dbReference type="SAM" id="Phobius"/>
    </source>
</evidence>
<keyword evidence="3 5" id="KW-1133">Transmembrane helix</keyword>
<comment type="caution">
    <text evidence="7">The sequence shown here is derived from an EMBL/GenBank/DDBJ whole genome shotgun (WGS) entry which is preliminary data.</text>
</comment>
<accession>A0A8H5D344</accession>